<dbReference type="InterPro" id="IPR051532">
    <property type="entry name" value="Ester_Hydrolysis_Enzymes"/>
</dbReference>
<dbReference type="GO" id="GO:0004622">
    <property type="term" value="F:phosphatidylcholine lysophospholipase activity"/>
    <property type="evidence" value="ECO:0007669"/>
    <property type="project" value="TreeGrafter"/>
</dbReference>
<sequence length="213" mass="24057">MNVKSKWQGKKVNFLGDSITAGLLTSIIYHEIIKEKLGLKIARNYGISGTRIAKHSQDEGNSMSARFSKMDDDADLVIVFAGTNDFGHDNVPIGNFNDRSNSTFYGACHVLMQGLIEKYYKKTIAFMTPIHRDYPEDVSYETNKSGNTLKQYVNIIKEVAEYYAIPVLDLYAVSGMQPKVKIMKEYYMPDGLHPNEAGHEKLADKIIPFMETL</sequence>
<dbReference type="STRING" id="99656.SAMN05421659_103274"/>
<dbReference type="OrthoDB" id="9777593at2"/>
<dbReference type="EMBL" id="FOJI01000003">
    <property type="protein sequence ID" value="SEW03351.1"/>
    <property type="molecule type" value="Genomic_DNA"/>
</dbReference>
<feature type="domain" description="SGNH hydrolase-type esterase" evidence="1">
    <location>
        <begin position="14"/>
        <end position="200"/>
    </location>
</feature>
<dbReference type="AlphaFoldDB" id="A0A1I0NR12"/>
<proteinExistence type="predicted"/>
<dbReference type="Pfam" id="PF13472">
    <property type="entry name" value="Lipase_GDSL_2"/>
    <property type="match status" value="1"/>
</dbReference>
<name>A0A1I0NR12_9FIRM</name>
<dbReference type="SUPFAM" id="SSF52266">
    <property type="entry name" value="SGNH hydrolase"/>
    <property type="match status" value="1"/>
</dbReference>
<accession>A0A1I0NR12</accession>
<gene>
    <name evidence="2" type="ORF">SAMN05421659_103274</name>
</gene>
<dbReference type="CDD" id="cd00229">
    <property type="entry name" value="SGNH_hydrolase"/>
    <property type="match status" value="1"/>
</dbReference>
<protein>
    <submittedName>
        <fullName evidence="2">Lysophospholipase L1</fullName>
    </submittedName>
</protein>
<evidence type="ECO:0000313" key="3">
    <source>
        <dbReference type="Proteomes" id="UP000199701"/>
    </source>
</evidence>
<dbReference type="InterPro" id="IPR013830">
    <property type="entry name" value="SGNH_hydro"/>
</dbReference>
<evidence type="ECO:0000259" key="1">
    <source>
        <dbReference type="Pfam" id="PF13472"/>
    </source>
</evidence>
<dbReference type="PANTHER" id="PTHR30383">
    <property type="entry name" value="THIOESTERASE 1/PROTEASE 1/LYSOPHOSPHOLIPASE L1"/>
    <property type="match status" value="1"/>
</dbReference>
<evidence type="ECO:0000313" key="2">
    <source>
        <dbReference type="EMBL" id="SEW03351.1"/>
    </source>
</evidence>
<reference evidence="2 3" key="1">
    <citation type="submission" date="2016-10" db="EMBL/GenBank/DDBJ databases">
        <authorList>
            <person name="de Groot N.N."/>
        </authorList>
    </citation>
    <scope>NUCLEOTIDE SEQUENCE [LARGE SCALE GENOMIC DNA]</scope>
    <source>
        <strain evidence="2 3">DSM 9179</strain>
    </source>
</reference>
<organism evidence="2 3">
    <name type="scientific">[Clostridium] fimetarium</name>
    <dbReference type="NCBI Taxonomy" id="99656"/>
    <lineage>
        <taxon>Bacteria</taxon>
        <taxon>Bacillati</taxon>
        <taxon>Bacillota</taxon>
        <taxon>Clostridia</taxon>
        <taxon>Lachnospirales</taxon>
        <taxon>Lachnospiraceae</taxon>
    </lineage>
</organism>
<dbReference type="Proteomes" id="UP000199701">
    <property type="component" value="Unassembled WGS sequence"/>
</dbReference>
<dbReference type="RefSeq" id="WP_092451491.1">
    <property type="nucleotide sequence ID" value="NZ_FOJI01000003.1"/>
</dbReference>
<dbReference type="InterPro" id="IPR036514">
    <property type="entry name" value="SGNH_hydro_sf"/>
</dbReference>
<keyword evidence="3" id="KW-1185">Reference proteome</keyword>
<dbReference type="Gene3D" id="3.40.50.1110">
    <property type="entry name" value="SGNH hydrolase"/>
    <property type="match status" value="1"/>
</dbReference>
<dbReference type="PANTHER" id="PTHR30383:SF5">
    <property type="entry name" value="SGNH HYDROLASE-TYPE ESTERASE DOMAIN-CONTAINING PROTEIN"/>
    <property type="match status" value="1"/>
</dbReference>